<evidence type="ECO:0000313" key="6">
    <source>
        <dbReference type="EMBL" id="CUC09791.1"/>
    </source>
</evidence>
<feature type="compositionally biased region" description="Basic and acidic residues" evidence="4">
    <location>
        <begin position="2020"/>
        <end position="2034"/>
    </location>
</feature>
<feature type="compositionally biased region" description="Basic and acidic residues" evidence="4">
    <location>
        <begin position="2266"/>
        <end position="2280"/>
    </location>
</feature>
<dbReference type="SMART" id="SM00129">
    <property type="entry name" value="KISc"/>
    <property type="match status" value="1"/>
</dbReference>
<feature type="compositionally biased region" description="Basic and acidic residues" evidence="4">
    <location>
        <begin position="1663"/>
        <end position="1679"/>
    </location>
</feature>
<evidence type="ECO:0000256" key="4">
    <source>
        <dbReference type="SAM" id="MobiDB-lite"/>
    </source>
</evidence>
<feature type="compositionally biased region" description="Polar residues" evidence="4">
    <location>
        <begin position="2036"/>
        <end position="2048"/>
    </location>
</feature>
<reference evidence="6" key="1">
    <citation type="submission" date="2014-11" db="EMBL/GenBank/DDBJ databases">
        <title>Molecular phylogeny of cliff fern family Woodsiaceae with morphological implications.</title>
        <authorList>
            <person name="Shao Y.-Z."/>
            <person name="Wei R."/>
            <person name="Zhang X.-C."/>
        </authorList>
    </citation>
    <scope>NUCLEOTIDE SEQUENCE</scope>
</reference>
<feature type="region of interest" description="Disordered" evidence="4">
    <location>
        <begin position="1110"/>
        <end position="1239"/>
    </location>
</feature>
<feature type="compositionally biased region" description="Polar residues" evidence="4">
    <location>
        <begin position="1959"/>
        <end position="1969"/>
    </location>
</feature>
<feature type="compositionally biased region" description="Acidic residues" evidence="4">
    <location>
        <begin position="1301"/>
        <end position="1321"/>
    </location>
</feature>
<dbReference type="PROSITE" id="PS00411">
    <property type="entry name" value="KINESIN_MOTOR_1"/>
    <property type="match status" value="1"/>
</dbReference>
<name>A0A0K6S8C1_9ALVE</name>
<feature type="compositionally biased region" description="Pro residues" evidence="4">
    <location>
        <begin position="235"/>
        <end position="250"/>
    </location>
</feature>
<feature type="compositionally biased region" description="Low complexity" evidence="4">
    <location>
        <begin position="1712"/>
        <end position="1750"/>
    </location>
</feature>
<dbReference type="InterPro" id="IPR027640">
    <property type="entry name" value="Kinesin-like_fam"/>
</dbReference>
<feature type="compositionally biased region" description="Low complexity" evidence="4">
    <location>
        <begin position="430"/>
        <end position="439"/>
    </location>
</feature>
<feature type="compositionally biased region" description="Basic and acidic residues" evidence="4">
    <location>
        <begin position="1322"/>
        <end position="1335"/>
    </location>
</feature>
<feature type="compositionally biased region" description="Polar residues" evidence="4">
    <location>
        <begin position="1112"/>
        <end position="1121"/>
    </location>
</feature>
<evidence type="ECO:0000256" key="3">
    <source>
        <dbReference type="PROSITE-ProRule" id="PRU00283"/>
    </source>
</evidence>
<dbReference type="EMBL" id="CDMZ01001678">
    <property type="protein sequence ID" value="CUC09791.1"/>
    <property type="molecule type" value="Genomic_DNA"/>
</dbReference>
<feature type="compositionally biased region" description="Basic and acidic residues" evidence="4">
    <location>
        <begin position="1208"/>
        <end position="1225"/>
    </location>
</feature>
<dbReference type="InterPro" id="IPR019821">
    <property type="entry name" value="Kinesin_motor_CS"/>
</dbReference>
<feature type="compositionally biased region" description="Gly residues" evidence="4">
    <location>
        <begin position="1428"/>
        <end position="1440"/>
    </location>
</feature>
<dbReference type="Gene3D" id="3.40.850.10">
    <property type="entry name" value="Kinesin motor domain"/>
    <property type="match status" value="1"/>
</dbReference>
<keyword evidence="3" id="KW-0505">Motor protein</keyword>
<evidence type="ECO:0000256" key="1">
    <source>
        <dbReference type="ARBA" id="ARBA00022741"/>
    </source>
</evidence>
<dbReference type="Pfam" id="PF00225">
    <property type="entry name" value="Kinesin"/>
    <property type="match status" value="2"/>
</dbReference>
<organism evidence="6">
    <name type="scientific">Chromera velia CCMP2878</name>
    <dbReference type="NCBI Taxonomy" id="1169474"/>
    <lineage>
        <taxon>Eukaryota</taxon>
        <taxon>Sar</taxon>
        <taxon>Alveolata</taxon>
        <taxon>Colpodellida</taxon>
        <taxon>Chromeraceae</taxon>
        <taxon>Chromera</taxon>
    </lineage>
</organism>
<feature type="region of interest" description="Disordered" evidence="4">
    <location>
        <begin position="213"/>
        <end position="299"/>
    </location>
</feature>
<feature type="domain" description="Kinesin motor" evidence="5">
    <location>
        <begin position="609"/>
        <end position="1047"/>
    </location>
</feature>
<feature type="region of interest" description="Disordered" evidence="4">
    <location>
        <begin position="386"/>
        <end position="445"/>
    </location>
</feature>
<feature type="compositionally biased region" description="Basic residues" evidence="4">
    <location>
        <begin position="2051"/>
        <end position="2063"/>
    </location>
</feature>
<feature type="compositionally biased region" description="Basic and acidic residues" evidence="4">
    <location>
        <begin position="1157"/>
        <end position="1166"/>
    </location>
</feature>
<feature type="region of interest" description="Disordered" evidence="4">
    <location>
        <begin position="2091"/>
        <end position="2289"/>
    </location>
</feature>
<feature type="compositionally biased region" description="Basic and acidic residues" evidence="4">
    <location>
        <begin position="509"/>
        <end position="521"/>
    </location>
</feature>
<feature type="compositionally biased region" description="Low complexity" evidence="4">
    <location>
        <begin position="1798"/>
        <end position="1812"/>
    </location>
</feature>
<dbReference type="GO" id="GO:0003777">
    <property type="term" value="F:microtubule motor activity"/>
    <property type="evidence" value="ECO:0007669"/>
    <property type="project" value="InterPro"/>
</dbReference>
<dbReference type="GO" id="GO:0015630">
    <property type="term" value="C:microtubule cytoskeleton"/>
    <property type="evidence" value="ECO:0007669"/>
    <property type="project" value="TreeGrafter"/>
</dbReference>
<feature type="region of interest" description="Disordered" evidence="4">
    <location>
        <begin position="474"/>
        <end position="544"/>
    </location>
</feature>
<dbReference type="InterPro" id="IPR027417">
    <property type="entry name" value="P-loop_NTPase"/>
</dbReference>
<feature type="compositionally biased region" description="Polar residues" evidence="4">
    <location>
        <begin position="1485"/>
        <end position="1510"/>
    </location>
</feature>
<protein>
    <recommendedName>
        <fullName evidence="5">Kinesin motor domain-containing protein</fullName>
    </recommendedName>
</protein>
<feature type="compositionally biased region" description="Basic and acidic residues" evidence="4">
    <location>
        <begin position="1931"/>
        <end position="1940"/>
    </location>
</feature>
<feature type="compositionally biased region" description="Polar residues" evidence="4">
    <location>
        <begin position="1557"/>
        <end position="1569"/>
    </location>
</feature>
<feature type="region of interest" description="Disordered" evidence="4">
    <location>
        <begin position="2360"/>
        <end position="2380"/>
    </location>
</feature>
<proteinExistence type="inferred from homology"/>
<accession>A0A0K6S8C1</accession>
<feature type="compositionally biased region" description="Low complexity" evidence="4">
    <location>
        <begin position="1570"/>
        <end position="1582"/>
    </location>
</feature>
<dbReference type="PROSITE" id="PS50067">
    <property type="entry name" value="KINESIN_MOTOR_2"/>
    <property type="match status" value="1"/>
</dbReference>
<dbReference type="PANTHER" id="PTHR47972">
    <property type="entry name" value="KINESIN-LIKE PROTEIN KLP-3"/>
    <property type="match status" value="1"/>
</dbReference>
<dbReference type="PANTHER" id="PTHR47972:SF28">
    <property type="entry name" value="KINESIN-LIKE PROTEIN KLP-3"/>
    <property type="match status" value="1"/>
</dbReference>
<feature type="compositionally biased region" description="Basic and acidic residues" evidence="4">
    <location>
        <begin position="1820"/>
        <end position="1829"/>
    </location>
</feature>
<feature type="region of interest" description="Disordered" evidence="4">
    <location>
        <begin position="836"/>
        <end position="903"/>
    </location>
</feature>
<feature type="compositionally biased region" description="Low complexity" evidence="4">
    <location>
        <begin position="1867"/>
        <end position="1887"/>
    </location>
</feature>
<feature type="region of interest" description="Disordered" evidence="4">
    <location>
        <begin position="87"/>
        <end position="121"/>
    </location>
</feature>
<feature type="binding site" evidence="3">
    <location>
        <begin position="707"/>
        <end position="714"/>
    </location>
    <ligand>
        <name>ATP</name>
        <dbReference type="ChEBI" id="CHEBI:30616"/>
    </ligand>
</feature>
<dbReference type="GO" id="GO:0005524">
    <property type="term" value="F:ATP binding"/>
    <property type="evidence" value="ECO:0007669"/>
    <property type="project" value="UniProtKB-UniRule"/>
</dbReference>
<feature type="compositionally biased region" description="Polar residues" evidence="4">
    <location>
        <begin position="1907"/>
        <end position="1916"/>
    </location>
</feature>
<feature type="region of interest" description="Disordered" evidence="4">
    <location>
        <begin position="1416"/>
        <end position="2077"/>
    </location>
</feature>
<feature type="compositionally biased region" description="Basic and acidic residues" evidence="4">
    <location>
        <begin position="1896"/>
        <end position="1906"/>
    </location>
</feature>
<evidence type="ECO:0000259" key="5">
    <source>
        <dbReference type="PROSITE" id="PS50067"/>
    </source>
</evidence>
<sequence length="2535" mass="270505">MLNEWCIHFEYKDTKAVRVAVVGTPQILGGKWDDQNGRPNGNWDEGHALRMAYQQSAGGWTCVVRTTPVNFFKYSYLVWYRRGDEPRGEGGGDSASASSCSSSSSSPPLPSSLPTEEGGHPDWTLVRHPVIEFRPAVPTVQQHSNIEIYLRDWRDPDGKPQTKMEICFVAEDGRHRIPIFVSDSSQLPSPSVHSQPMGGGACVIGLNTHRSIDSSHAGAPPSTYCPAVSSRPHSVLPPPAPTPPMGPPGHPIASPRLYPPPPHISIPLMTSHSGSTRAPPHVQIPPTERLQSSASGAGSGVSSAVQVLHSATSCDLSSQIANSYTQGTLAPSQYQGNNGEGEGPFEGVASTAALERREKEAENLDELLNAIYDHFPEVYARFFGSPGAAGETENDRETETGSPSAPSPSVPSAGGVGGSAGTGMEAARRGSLSFSSSSGIDGGNEGINNLIEQELNGRGRGVFEEVVRGAEAAASSVEEHKGEAEALSPSSRLAGTDTDVEEVEGAAGEGKERERDEESRPKSQKGSQILLRRGKSGGVLSSDGSCVDSSKALVLQMAKQMDQFLQERNQLRKVPEVLERSIQSLRRHLENSEMRASALLNENLNLRGRIRVFVRIRGLTPLEKERKETCCVTIMPNTSIVCCPSPSPDCAGPSHCHHPGPPEGAKRHFRVDHAFPPTATQTAVYGEVAPLVQTVLDGFNVCIIAYGQTGSGKTYTMDGPPDKSIDAPGVNVLALQDLFRLAEERKQVRRHSFFLSMVEIYNDEVVDLMTDETCEIQQTPGGVFCTAKEHSVSAWCDAHYWLKIGSRTRTTGKTSINHHSSRSHFIFTIRVEIHPETDTQPAGAAAPERERDRRMSMPPPRQGRGRKVHRASSPSGRPRLSGHPPLPAAAPLTAREREKPISVGGKYISNLSAVEEGRERGRTKVRGQTTNFAGEEERAVCLSKFVGKLNLVDLAGSERVSESGAEGNRLEETKHINTSLSTLGNVIQKLLQKANHVPYRDSKLTHLLSDSLKGESKTLMLVQVSPLKKDLRETANSLHFAQRVNKVELGKATKGRDYDQMLLEMKRFKEMSAAQQRQLLDKDDQMRRMKHENLSLRRYVSEVCLGKVNHPNHLTVSSKPASNLKVRSHENQKGVVVGKGIPSACKARGPCASPRTNQREQGERGGGRNVSVSQNANRDVSGPGAPAPSPRRGSPQRERPSGASRVCTQRDPKDISERSRSKEEGQGGTERASSIMLLGELEREGVDTVQSRGGGERVSAPVCVTAGEGDVRIHSNGNGGENKVDEKNDCVPGMAGGVEGEFSDVEGGEDSEEEVEAESDESEGREGEEREEPHSSSEMSRPSHADTPAVLPSEAQTTGAAAASAVSSAAAGGVGTTSRPSSARSLKRQQGGALQSVVQGNFSTATFDRFNPDCTFDLADPSSSSSQGGLGGTGCFGTGGADFVPSLPPVNETASNHPCRLPLSLKLSGEERGPSSSGSADVSRHSSNNASRTLTAVSVKSRSDTPNFGNTPKGGVSRLMSIEQSQHSGDTDGLLPSDAAPSGGSIKGGVSRGVSIDPSQPSVESDTATQQPSKSQPSSLPSTAQPSTAKQGGHLRPKIPRLSLPPQNPPPRAAAGRGQSGRGGGGQQHESSSKPNPLPSPRQAKQPPYHSGIPSASSPRTARRLEEEKEKHANRDGKTHSHRASGLPHRGGGPGPRPLNPPVASAATRLLPSQRTHTQQPQPSSSSRLDGGPAAVTSHSHHAVAPVAPSRRAHLPKAIPPSHPTSHHNVPSQPAHKFRPPSRIHDSSSGEIRNNSHATRSAPSSTNANAPSKLPSSKPDVPDSKRHQSPDLPPNHPRTPSPQRNHPVTQPPAGGPPAHVAQLQLYSPEVPSSSSASASASSPMAESSPPPLRVQRGRDQEGKEGTTAENVKSQATAKRPPPIPMLSQCSPRRERTEAPHESPVSPSLTASPPLPDCISQISKGSSRAGGTSAVAASLSSGRALSPRSPVLPAPKMELRSGAAEGRSKVSLPPATTVYTEARKGKEKEKVREAPPHQSSKILPGSSTKAAGRGKRDKIARCGRNRAANISLHPRRSELNLSPTLARNFVPVRQANHSSNPLAAGRLAEGRGRQNGPGRAGPRQSPPLSSSNAQGRGGKGRHHASLVHLPTSGFRSRQETHEETCGPGFQTERGQRESKRSSRLRRQKSDGALREESADEEEEEHVEEEEEEEDNETADMDPHREEKATGENPAVTAEKEEEEDTTASPKEGTKVPPIKKPSLPKRKAQESLHPHHQEAERPSGISYQPAPFNAIGRLQAPAHSALSPTLAFVAPGHTHFPRTNSATHLRTSDLGHSNEEILTHGSLTRRRPHDVTDTEALATHRRHAPPAGRVGPGSLADLHRSANTNSAAALMMMREGGHPQLSARGPRPFTDLMGESRFMQHSSSSDHGSRRAFLQASQGHAMAPEKGNQKSLHTLYAAPHSFAVPGPYPPPHLVPANPHAPPMGPQAPFITPAVHANLPPHPHGGLPIHPPTHLVQHHPPQGGVPGPHVGMR</sequence>
<dbReference type="InterPro" id="IPR001752">
    <property type="entry name" value="Kinesin_motor_dom"/>
</dbReference>
<feature type="compositionally biased region" description="Gly residues" evidence="4">
    <location>
        <begin position="1618"/>
        <end position="1627"/>
    </location>
</feature>
<feature type="compositionally biased region" description="Basic and acidic residues" evidence="4">
    <location>
        <begin position="2186"/>
        <end position="2195"/>
    </location>
</feature>
<dbReference type="PRINTS" id="PR00380">
    <property type="entry name" value="KINESINHEAVY"/>
</dbReference>
<comment type="similarity">
    <text evidence="3">Belongs to the TRAFAC class myosin-kinesin ATPase superfamily. Kinesin family.</text>
</comment>
<dbReference type="SUPFAM" id="SSF52540">
    <property type="entry name" value="P-loop containing nucleoside triphosphate hydrolases"/>
    <property type="match status" value="1"/>
</dbReference>
<dbReference type="InterPro" id="IPR036961">
    <property type="entry name" value="Kinesin_motor_dom_sf"/>
</dbReference>
<dbReference type="GO" id="GO:0008017">
    <property type="term" value="F:microtubule binding"/>
    <property type="evidence" value="ECO:0007669"/>
    <property type="project" value="InterPro"/>
</dbReference>
<gene>
    <name evidence="6" type="ORF">Cvel_23895.t2.CR2</name>
</gene>
<feature type="region of interest" description="Disordered" evidence="4">
    <location>
        <begin position="1269"/>
        <end position="1392"/>
    </location>
</feature>
<feature type="compositionally biased region" description="Low complexity" evidence="4">
    <location>
        <begin position="94"/>
        <end position="106"/>
    </location>
</feature>
<feature type="compositionally biased region" description="Low complexity" evidence="4">
    <location>
        <begin position="1357"/>
        <end position="1371"/>
    </location>
</feature>
<dbReference type="GO" id="GO:0007018">
    <property type="term" value="P:microtubule-based movement"/>
    <property type="evidence" value="ECO:0007669"/>
    <property type="project" value="InterPro"/>
</dbReference>
<feature type="compositionally biased region" description="Basic and acidic residues" evidence="4">
    <location>
        <begin position="2219"/>
        <end position="2228"/>
    </location>
</feature>
<feature type="compositionally biased region" description="Acidic residues" evidence="4">
    <location>
        <begin position="2196"/>
        <end position="2218"/>
    </location>
</feature>
<feature type="compositionally biased region" description="Pro residues" evidence="4">
    <location>
        <begin position="1831"/>
        <end position="1840"/>
    </location>
</feature>
<keyword evidence="2 3" id="KW-0067">ATP-binding</keyword>
<keyword evidence="1 3" id="KW-0547">Nucleotide-binding</keyword>
<dbReference type="VEuPathDB" id="CryptoDB:Cvel_23895"/>
<evidence type="ECO:0000256" key="2">
    <source>
        <dbReference type="ARBA" id="ARBA00022840"/>
    </source>
</evidence>